<organism evidence="3 4">
    <name type="scientific">Phytophthora ramorum</name>
    <name type="common">Sudden oak death agent</name>
    <dbReference type="NCBI Taxonomy" id="164328"/>
    <lineage>
        <taxon>Eukaryota</taxon>
        <taxon>Sar</taxon>
        <taxon>Stramenopiles</taxon>
        <taxon>Oomycota</taxon>
        <taxon>Peronosporomycetes</taxon>
        <taxon>Peronosporales</taxon>
        <taxon>Peronosporaceae</taxon>
        <taxon>Phytophthora</taxon>
    </lineage>
</organism>
<accession>H3GR92</accession>
<evidence type="ECO:0000256" key="2">
    <source>
        <dbReference type="SAM" id="MobiDB-lite"/>
    </source>
</evidence>
<dbReference type="VEuPathDB" id="FungiDB:KRP22_2714"/>
<reference evidence="3" key="2">
    <citation type="submission" date="2015-06" db="UniProtKB">
        <authorList>
            <consortium name="EnsemblProtists"/>
        </authorList>
    </citation>
    <scope>IDENTIFICATION</scope>
    <source>
        <strain evidence="3">Pr102</strain>
    </source>
</reference>
<dbReference type="Proteomes" id="UP000005238">
    <property type="component" value="Unassembled WGS sequence"/>
</dbReference>
<dbReference type="AlphaFoldDB" id="H3GR92"/>
<evidence type="ECO:0000313" key="3">
    <source>
        <dbReference type="EnsemblProtists" id="Phyra79379"/>
    </source>
</evidence>
<dbReference type="EMBL" id="DS566036">
    <property type="status" value="NOT_ANNOTATED_CDS"/>
    <property type="molecule type" value="Genomic_DNA"/>
</dbReference>
<feature type="compositionally biased region" description="Basic and acidic residues" evidence="2">
    <location>
        <begin position="56"/>
        <end position="70"/>
    </location>
</feature>
<dbReference type="VEuPathDB" id="FungiDB:KRP22_2713"/>
<dbReference type="SUPFAM" id="SSF54427">
    <property type="entry name" value="NTF2-like"/>
    <property type="match status" value="1"/>
</dbReference>
<dbReference type="HOGENOM" id="CLU_442466_0_0_1"/>
<evidence type="ECO:0000313" key="4">
    <source>
        <dbReference type="Proteomes" id="UP000005238"/>
    </source>
</evidence>
<sequence>MPEIGQVQSTSLPISTTASKTANNSISAGSSGVERNQADDEMTSTLDNEGMEVDTEEKTAEQKQEEDAHLAHGMPDSMLSSSIQELAGEVIAPREKSQRLSSSKKSGRHGKTLNAVEFDELRLKLSGRAAILGNRKRQKTKARQQKLQIKELEAELARLKEIEAELVVYEQQSVESLRAELKMHKKEVADLSVQIAVAAKNEVGVTFQQPNSMDRVSSIFARVELGRATHALTSDVIGHVLPRATVGGGGMFIKALPPIPPTRAAAFNTPKATSLAQQTPLDYLMEASLARRATKDSYGTYETLPRTQHETAKPPVIPFASSTPTQPLPQPVATSRTVPSVKTIRSAGSNAAKPKRKRIRIKTPRRREQCRTNQARYRKKQSEQAKEAETSVEQLQREIPILEMQHSRLISNAKSSAWYVVVEYFHLFRNGTRLSRQVSPGPEAWLQKSEAQQQLVFLQTSVASDVMLGERRGIDALVEQWERCTSYFDDLQFQLEHMTRISNDFTTATGSLNVTISGSTMQNVFPHLMGGDGGQYNTSQEDKTALLRSKLLGQRLCLPCRLSFEWDEASKRVVRLETTVDFLPSLLHLLGTIDDAAFVLEHALIAQDGAIGEIEAAM</sequence>
<evidence type="ECO:0008006" key="5">
    <source>
        <dbReference type="Google" id="ProtNLM"/>
    </source>
</evidence>
<dbReference type="VEuPathDB" id="FungiDB:KRP23_4029"/>
<name>H3GR92_PHYRM</name>
<feature type="region of interest" description="Disordered" evidence="2">
    <location>
        <begin position="90"/>
        <end position="109"/>
    </location>
</feature>
<dbReference type="eggNOG" id="ENOG502REJS">
    <property type="taxonomic scope" value="Eukaryota"/>
</dbReference>
<dbReference type="InParanoid" id="H3GR92"/>
<keyword evidence="4" id="KW-1185">Reference proteome</keyword>
<dbReference type="VEuPathDB" id="FungiDB:KRP23_4030"/>
<protein>
    <recommendedName>
        <fullName evidence="5">BZIP domain-containing protein</fullName>
    </recommendedName>
</protein>
<reference evidence="4" key="1">
    <citation type="journal article" date="2006" name="Science">
        <title>Phytophthora genome sequences uncover evolutionary origins and mechanisms of pathogenesis.</title>
        <authorList>
            <person name="Tyler B.M."/>
            <person name="Tripathy S."/>
            <person name="Zhang X."/>
            <person name="Dehal P."/>
            <person name="Jiang R.H."/>
            <person name="Aerts A."/>
            <person name="Arredondo F.D."/>
            <person name="Baxter L."/>
            <person name="Bensasson D."/>
            <person name="Beynon J.L."/>
            <person name="Chapman J."/>
            <person name="Damasceno C.M."/>
            <person name="Dorrance A.E."/>
            <person name="Dou D."/>
            <person name="Dickerman A.W."/>
            <person name="Dubchak I.L."/>
            <person name="Garbelotto M."/>
            <person name="Gijzen M."/>
            <person name="Gordon S.G."/>
            <person name="Govers F."/>
            <person name="Grunwald N.J."/>
            <person name="Huang W."/>
            <person name="Ivors K.L."/>
            <person name="Jones R.W."/>
            <person name="Kamoun S."/>
            <person name="Krampis K."/>
            <person name="Lamour K.H."/>
            <person name="Lee M.K."/>
            <person name="McDonald W.H."/>
            <person name="Medina M."/>
            <person name="Meijer H.J."/>
            <person name="Nordberg E.K."/>
            <person name="Maclean D.J."/>
            <person name="Ospina-Giraldo M.D."/>
            <person name="Morris P.F."/>
            <person name="Phuntumart V."/>
            <person name="Putnam N.H."/>
            <person name="Rash S."/>
            <person name="Rose J.K."/>
            <person name="Sakihama Y."/>
            <person name="Salamov A.A."/>
            <person name="Savidor A."/>
            <person name="Scheuring C.F."/>
            <person name="Smith B.M."/>
            <person name="Sobral B.W."/>
            <person name="Terry A."/>
            <person name="Torto-Alalibo T.A."/>
            <person name="Win J."/>
            <person name="Xu Z."/>
            <person name="Zhang H."/>
            <person name="Grigoriev I.V."/>
            <person name="Rokhsar D.S."/>
            <person name="Boore J.L."/>
        </authorList>
    </citation>
    <scope>NUCLEOTIDE SEQUENCE [LARGE SCALE GENOMIC DNA]</scope>
    <source>
        <strain evidence="4">Pr102</strain>
    </source>
</reference>
<evidence type="ECO:0000256" key="1">
    <source>
        <dbReference type="SAM" id="Coils"/>
    </source>
</evidence>
<feature type="region of interest" description="Disordered" evidence="2">
    <location>
        <begin position="1"/>
        <end position="75"/>
    </location>
</feature>
<dbReference type="EnsemblProtists" id="Phyra79379">
    <property type="protein sequence ID" value="Phyra79379"/>
    <property type="gene ID" value="Phyra79379"/>
</dbReference>
<keyword evidence="1" id="KW-0175">Coiled coil</keyword>
<proteinExistence type="predicted"/>
<feature type="coiled-coil region" evidence="1">
    <location>
        <begin position="135"/>
        <end position="194"/>
    </location>
</feature>
<dbReference type="InterPro" id="IPR032710">
    <property type="entry name" value="NTF2-like_dom_sf"/>
</dbReference>
<feature type="compositionally biased region" description="Polar residues" evidence="2">
    <location>
        <begin position="1"/>
        <end position="34"/>
    </location>
</feature>
<feature type="coiled-coil region" evidence="1">
    <location>
        <begin position="378"/>
        <end position="412"/>
    </location>
</feature>